<reference evidence="2" key="1">
    <citation type="journal article" date="2021" name="BMC Genomics">
        <title>Chromosome-level genome assembly and manually-curated proteome of model necrotroph Parastagonospora nodorum Sn15 reveals a genome-wide trove of candidate effector homologs, and redundancy of virulence-related functions within an accessory chromosome.</title>
        <authorList>
            <person name="Bertazzoni S."/>
            <person name="Jones D.A.B."/>
            <person name="Phan H.T."/>
            <person name="Tan K.-C."/>
            <person name="Hane J.K."/>
        </authorList>
    </citation>
    <scope>NUCLEOTIDE SEQUENCE [LARGE SCALE GENOMIC DNA]</scope>
    <source>
        <strain evidence="2">SN15 / ATCC MYA-4574 / FGSC 10173)</strain>
    </source>
</reference>
<dbReference type="EMBL" id="CP069038">
    <property type="protein sequence ID" value="QRD04280.1"/>
    <property type="molecule type" value="Genomic_DNA"/>
</dbReference>
<evidence type="ECO:0000313" key="2">
    <source>
        <dbReference type="Proteomes" id="UP000663193"/>
    </source>
</evidence>
<dbReference type="AlphaFoldDB" id="A0A7U2I711"/>
<dbReference type="VEuPathDB" id="FungiDB:JI435_130080"/>
<evidence type="ECO:0000313" key="1">
    <source>
        <dbReference type="EMBL" id="QRD04280.1"/>
    </source>
</evidence>
<name>A0A7U2I711_PHANO</name>
<dbReference type="RefSeq" id="XP_001803222.1">
    <property type="nucleotide sequence ID" value="XM_001803170.1"/>
</dbReference>
<dbReference type="Proteomes" id="UP000663193">
    <property type="component" value="Chromosome 16"/>
</dbReference>
<sequence>MSATTFLNLPREIRNIVYSYLTHDISIDWGYKTFPFPIGGHAAVKLHVKDAPFPDVLLVCSQVYHEYRQEKRHGVPCLAINVSPGRTGRILEGQPTNQGRVFKILAHANHLAFLYWGMGEDRVKEAWDNIEQLSGAVAMLAPDLRTVRVVEMTFRSGLSRSDAEPMATTPGPISSGASPNELYRAALGTSLVTHGQLAFWNDRIESATARQDLVYRQGDGVTEWRYTRRKNDVGLEVLQHM</sequence>
<keyword evidence="2" id="KW-1185">Reference proteome</keyword>
<protein>
    <submittedName>
        <fullName evidence="1">Uncharacterized protein</fullName>
    </submittedName>
</protein>
<dbReference type="KEGG" id="pno:SNOG_13008"/>
<accession>A0A7U2I711</accession>
<proteinExistence type="predicted"/>
<gene>
    <name evidence="1" type="ORF">JI435_130080</name>
</gene>
<dbReference type="OrthoDB" id="3801418at2759"/>
<organism evidence="1 2">
    <name type="scientific">Phaeosphaeria nodorum (strain SN15 / ATCC MYA-4574 / FGSC 10173)</name>
    <name type="common">Glume blotch fungus</name>
    <name type="synonym">Parastagonospora nodorum</name>
    <dbReference type="NCBI Taxonomy" id="321614"/>
    <lineage>
        <taxon>Eukaryota</taxon>
        <taxon>Fungi</taxon>
        <taxon>Dikarya</taxon>
        <taxon>Ascomycota</taxon>
        <taxon>Pezizomycotina</taxon>
        <taxon>Dothideomycetes</taxon>
        <taxon>Pleosporomycetidae</taxon>
        <taxon>Pleosporales</taxon>
        <taxon>Pleosporineae</taxon>
        <taxon>Phaeosphaeriaceae</taxon>
        <taxon>Parastagonospora</taxon>
    </lineage>
</organism>